<reference evidence="1" key="1">
    <citation type="submission" date="2023-01" db="EMBL/GenBank/DDBJ databases">
        <title>Genome assembly of the deep-sea coral Lophelia pertusa.</title>
        <authorList>
            <person name="Herrera S."/>
            <person name="Cordes E."/>
        </authorList>
    </citation>
    <scope>NUCLEOTIDE SEQUENCE</scope>
    <source>
        <strain evidence="1">USNM1676648</strain>
        <tissue evidence="1">Polyp</tissue>
    </source>
</reference>
<name>A0A9X0A3S9_9CNID</name>
<evidence type="ECO:0000313" key="2">
    <source>
        <dbReference type="Proteomes" id="UP001163046"/>
    </source>
</evidence>
<gene>
    <name evidence="1" type="ORF">OS493_010527</name>
</gene>
<keyword evidence="2" id="KW-1185">Reference proteome</keyword>
<comment type="caution">
    <text evidence="1">The sequence shown here is derived from an EMBL/GenBank/DDBJ whole genome shotgun (WGS) entry which is preliminary data.</text>
</comment>
<evidence type="ECO:0000313" key="1">
    <source>
        <dbReference type="EMBL" id="KAJ7392866.1"/>
    </source>
</evidence>
<organism evidence="1 2">
    <name type="scientific">Desmophyllum pertusum</name>
    <dbReference type="NCBI Taxonomy" id="174260"/>
    <lineage>
        <taxon>Eukaryota</taxon>
        <taxon>Metazoa</taxon>
        <taxon>Cnidaria</taxon>
        <taxon>Anthozoa</taxon>
        <taxon>Hexacorallia</taxon>
        <taxon>Scleractinia</taxon>
        <taxon>Caryophylliina</taxon>
        <taxon>Caryophylliidae</taxon>
        <taxon>Desmophyllum</taxon>
    </lineage>
</organism>
<dbReference type="OrthoDB" id="10065203at2759"/>
<protein>
    <submittedName>
        <fullName evidence="1">Uncharacterized protein</fullName>
    </submittedName>
</protein>
<dbReference type="AlphaFoldDB" id="A0A9X0A3S9"/>
<dbReference type="Proteomes" id="UP001163046">
    <property type="component" value="Unassembled WGS sequence"/>
</dbReference>
<accession>A0A9X0A3S9</accession>
<sequence>MSQLRNVHLFNCDRTYKLDAVEGLLNGMKAKLGFESVEKHPFSLSQMSAMSTKIIPELKMDLAFLSSMHTNLASRSTKTTLALVTRRSTELCWMKRVGRRKYFYWVDFLYFTMFRDCTFNDILQHFCTR</sequence>
<proteinExistence type="predicted"/>
<dbReference type="EMBL" id="MU825400">
    <property type="protein sequence ID" value="KAJ7392866.1"/>
    <property type="molecule type" value="Genomic_DNA"/>
</dbReference>